<gene>
    <name evidence="1" type="ORF">H3232_01245</name>
</gene>
<keyword evidence="2" id="KW-1185">Reference proteome</keyword>
<feature type="non-terminal residue" evidence="1">
    <location>
        <position position="53"/>
    </location>
</feature>
<evidence type="ECO:0000313" key="1">
    <source>
        <dbReference type="EMBL" id="MBA5745842.1"/>
    </source>
</evidence>
<evidence type="ECO:0000313" key="2">
    <source>
        <dbReference type="Proteomes" id="UP000540056"/>
    </source>
</evidence>
<proteinExistence type="predicted"/>
<dbReference type="Proteomes" id="UP000540056">
    <property type="component" value="Unassembled WGS sequence"/>
</dbReference>
<dbReference type="EMBL" id="JACGAN010000002">
    <property type="protein sequence ID" value="MBA5745842.1"/>
    <property type="molecule type" value="Genomic_DNA"/>
</dbReference>
<comment type="caution">
    <text evidence="1">The sequence shown here is derived from an EMBL/GenBank/DDBJ whole genome shotgun (WGS) entry which is preliminary data.</text>
</comment>
<organism evidence="1 2">
    <name type="scientific">Aerococcus urinaeequi</name>
    <dbReference type="NCBI Taxonomy" id="51665"/>
    <lineage>
        <taxon>Bacteria</taxon>
        <taxon>Bacillati</taxon>
        <taxon>Bacillota</taxon>
        <taxon>Bacilli</taxon>
        <taxon>Lactobacillales</taxon>
        <taxon>Aerococcaceae</taxon>
        <taxon>Aerococcus</taxon>
    </lineage>
</organism>
<reference evidence="1 2" key="1">
    <citation type="submission" date="2020-07" db="EMBL/GenBank/DDBJ databases">
        <title>Draft Genome Sequences of Lactobacillales Isolated from the International Space Station.</title>
        <authorList>
            <person name="Bharadwaj A.R."/>
            <person name="Singh N.K."/>
            <person name="Wood J.M."/>
            <person name="Debieu M."/>
            <person name="O'Hara N.B."/>
            <person name="Karouia F."/>
            <person name="Mason C.E."/>
            <person name="Venkateswaran K."/>
        </authorList>
    </citation>
    <scope>NUCLEOTIDE SEQUENCE [LARGE SCALE GENOMIC DNA]</scope>
    <source>
        <strain evidence="1 2">151250015-1-258-55</strain>
    </source>
</reference>
<name>A0ABR5ZVT3_9LACT</name>
<accession>A0ABR5ZVT3</accession>
<sequence>MSHITIIKQLCGILDNNIQIGVPEGMTMLPTEKYQDVNYIVVEGVLTYKPKAC</sequence>
<protein>
    <submittedName>
        <fullName evidence="1">Uncharacterized protein</fullName>
    </submittedName>
</protein>